<dbReference type="AlphaFoldDB" id="A0A316DJB1"/>
<comment type="caution">
    <text evidence="2">The sequence shown here is derived from an EMBL/GenBank/DDBJ whole genome shotgun (WGS) entry which is preliminary data.</text>
</comment>
<dbReference type="OrthoDB" id="67353at2"/>
<reference evidence="2 3" key="1">
    <citation type="submission" date="2018-05" db="EMBL/GenBank/DDBJ databases">
        <title>Genomic Encyclopedia of Archaeal and Bacterial Type Strains, Phase II (KMG-II): from individual species to whole genera.</title>
        <authorList>
            <person name="Goeker M."/>
        </authorList>
    </citation>
    <scope>NUCLEOTIDE SEQUENCE [LARGE SCALE GENOMIC DNA]</scope>
    <source>
        <strain evidence="2 3">DSM 22637</strain>
    </source>
</reference>
<gene>
    <name evidence="2" type="ORF">LX78_02507</name>
</gene>
<dbReference type="RefSeq" id="WP_109682988.1">
    <property type="nucleotide sequence ID" value="NZ_QGGP01000007.1"/>
</dbReference>
<name>A0A316DJB1_9FLAO</name>
<accession>A0A316DJB1</accession>
<feature type="domain" description="N-acetyltransferase" evidence="1">
    <location>
        <begin position="3"/>
        <end position="166"/>
    </location>
</feature>
<evidence type="ECO:0000259" key="1">
    <source>
        <dbReference type="PROSITE" id="PS51186"/>
    </source>
</evidence>
<dbReference type="Pfam" id="PF00583">
    <property type="entry name" value="Acetyltransf_1"/>
    <property type="match status" value="1"/>
</dbReference>
<protein>
    <submittedName>
        <fullName evidence="2">RimJ/RimL family protein N-acetyltransferase</fullName>
    </submittedName>
</protein>
<proteinExistence type="predicted"/>
<dbReference type="PANTHER" id="PTHR43415:SF3">
    <property type="entry name" value="GNAT-FAMILY ACETYLTRANSFERASE"/>
    <property type="match status" value="1"/>
</dbReference>
<evidence type="ECO:0000313" key="3">
    <source>
        <dbReference type="Proteomes" id="UP000245430"/>
    </source>
</evidence>
<dbReference type="PROSITE" id="PS51186">
    <property type="entry name" value="GNAT"/>
    <property type="match status" value="1"/>
</dbReference>
<dbReference type="CDD" id="cd04301">
    <property type="entry name" value="NAT_SF"/>
    <property type="match status" value="1"/>
</dbReference>
<dbReference type="InterPro" id="IPR016181">
    <property type="entry name" value="Acyl_CoA_acyltransferase"/>
</dbReference>
<sequence>MQIQFRKLQPKESNSYREIRLECLKNFPENFGSNYQDEKAKDVLFFQPHIEKQNTNNFIIGAFNNNNLVGISGFNRYESEKTKHRGRIIQVYVKLEYQGQHIGSNIIKATIEEAFKISGIEQIEINVLTNNVNAEKLYNKLGFEAYGVQENYIKIDNKYYDQKMMLLYKTVYHSKYN</sequence>
<evidence type="ECO:0000313" key="2">
    <source>
        <dbReference type="EMBL" id="PWK17716.1"/>
    </source>
</evidence>
<dbReference type="PANTHER" id="PTHR43415">
    <property type="entry name" value="SPERMIDINE N(1)-ACETYLTRANSFERASE"/>
    <property type="match status" value="1"/>
</dbReference>
<dbReference type="EMBL" id="QGGP01000007">
    <property type="protein sequence ID" value="PWK17716.1"/>
    <property type="molecule type" value="Genomic_DNA"/>
</dbReference>
<dbReference type="InterPro" id="IPR000182">
    <property type="entry name" value="GNAT_dom"/>
</dbReference>
<dbReference type="Proteomes" id="UP000245430">
    <property type="component" value="Unassembled WGS sequence"/>
</dbReference>
<keyword evidence="2" id="KW-0808">Transferase</keyword>
<dbReference type="SUPFAM" id="SSF55729">
    <property type="entry name" value="Acyl-CoA N-acyltransferases (Nat)"/>
    <property type="match status" value="1"/>
</dbReference>
<dbReference type="GO" id="GO:0016747">
    <property type="term" value="F:acyltransferase activity, transferring groups other than amino-acyl groups"/>
    <property type="evidence" value="ECO:0007669"/>
    <property type="project" value="InterPro"/>
</dbReference>
<keyword evidence="3" id="KW-1185">Reference proteome</keyword>
<organism evidence="2 3">
    <name type="scientific">Xanthomarina spongicola</name>
    <dbReference type="NCBI Taxonomy" id="570520"/>
    <lineage>
        <taxon>Bacteria</taxon>
        <taxon>Pseudomonadati</taxon>
        <taxon>Bacteroidota</taxon>
        <taxon>Flavobacteriia</taxon>
        <taxon>Flavobacteriales</taxon>
        <taxon>Flavobacteriaceae</taxon>
        <taxon>Xanthomarina</taxon>
    </lineage>
</organism>
<dbReference type="Gene3D" id="3.40.630.30">
    <property type="match status" value="1"/>
</dbReference>